<organism evidence="5 6">
    <name type="scientific">Rhizopogon vinicolor AM-OR11-026</name>
    <dbReference type="NCBI Taxonomy" id="1314800"/>
    <lineage>
        <taxon>Eukaryota</taxon>
        <taxon>Fungi</taxon>
        <taxon>Dikarya</taxon>
        <taxon>Basidiomycota</taxon>
        <taxon>Agaricomycotina</taxon>
        <taxon>Agaricomycetes</taxon>
        <taxon>Agaricomycetidae</taxon>
        <taxon>Boletales</taxon>
        <taxon>Suillineae</taxon>
        <taxon>Rhizopogonaceae</taxon>
        <taxon>Rhizopogon</taxon>
    </lineage>
</organism>
<dbReference type="STRING" id="1314800.A0A1B7N3S5"/>
<evidence type="ECO:0000256" key="2">
    <source>
        <dbReference type="SAM" id="MobiDB-lite"/>
    </source>
</evidence>
<keyword evidence="6" id="KW-1185">Reference proteome</keyword>
<dbReference type="InterPro" id="IPR001841">
    <property type="entry name" value="Znf_RING"/>
</dbReference>
<gene>
    <name evidence="5" type="ORF">K503DRAFT_769472</name>
</gene>
<dbReference type="InParanoid" id="A0A1B7N3S5"/>
<proteinExistence type="predicted"/>
<evidence type="ECO:0000313" key="6">
    <source>
        <dbReference type="Proteomes" id="UP000092154"/>
    </source>
</evidence>
<dbReference type="Pfam" id="PF04434">
    <property type="entry name" value="SWIM"/>
    <property type="match status" value="1"/>
</dbReference>
<evidence type="ECO:0000259" key="3">
    <source>
        <dbReference type="PROSITE" id="PS50089"/>
    </source>
</evidence>
<dbReference type="PANTHER" id="PTHR21540:SF0">
    <property type="entry name" value="PHD FAMILY PROTEIN"/>
    <property type="match status" value="1"/>
</dbReference>
<evidence type="ECO:0000259" key="4">
    <source>
        <dbReference type="PROSITE" id="PS50966"/>
    </source>
</evidence>
<dbReference type="GO" id="GO:0061630">
    <property type="term" value="F:ubiquitin protein ligase activity"/>
    <property type="evidence" value="ECO:0007669"/>
    <property type="project" value="InterPro"/>
</dbReference>
<dbReference type="InterPro" id="IPR007527">
    <property type="entry name" value="Znf_SWIM"/>
</dbReference>
<evidence type="ECO:0008006" key="7">
    <source>
        <dbReference type="Google" id="ProtNLM"/>
    </source>
</evidence>
<feature type="compositionally biased region" description="Basic and acidic residues" evidence="2">
    <location>
        <begin position="129"/>
        <end position="140"/>
    </location>
</feature>
<dbReference type="AlphaFoldDB" id="A0A1B7N3S5"/>
<evidence type="ECO:0000256" key="1">
    <source>
        <dbReference type="PROSITE-ProRule" id="PRU00175"/>
    </source>
</evidence>
<sequence>MPSSTKKRQREPEDWDYADLSGADPMYKRTAPTCIPASSSNTFRVNTAAKGPDPYLTSYNSTFDSKAPYSYSYTPAATNAPAMTMPPVPYPSYSYNYPDAQPSQPQVQPQIQVQSTALPLAKKQRKKKNDPNEPPQEKRGAMFKKKCPQNILDRVDRVMSQRFFMVERKRNGDELREEFSVTGSTGNVYTVIIDKTPSCNCPDANKGNHCKHILFIFLKVLQVNQSSGLWYQKALLASELQEIFTHAPPAPNSVVNQRVRDAYARATGKASATSEGADPMKKRRAPGPEDDCPICYEGMHGADEKTLIWCETCANAVHKECFTQWAKSCGHNITCVFCRSTWIDVSGVGQSAGKGKATTVSEGYINLGAVAGLNQERDTSTCASISIIRSLRLGIPVDYERSAPI</sequence>
<dbReference type="PROSITE" id="PS50089">
    <property type="entry name" value="ZF_RING_2"/>
    <property type="match status" value="1"/>
</dbReference>
<dbReference type="InterPro" id="IPR013083">
    <property type="entry name" value="Znf_RING/FYVE/PHD"/>
</dbReference>
<dbReference type="PROSITE" id="PS50966">
    <property type="entry name" value="ZF_SWIM"/>
    <property type="match status" value="1"/>
</dbReference>
<name>A0A1B7N3S5_9AGAM</name>
<dbReference type="CDD" id="cd16494">
    <property type="entry name" value="RING-CH-C4HC3_ZSWM2"/>
    <property type="match status" value="1"/>
</dbReference>
<dbReference type="PANTHER" id="PTHR21540">
    <property type="entry name" value="RING FINGER AND SWIM DOMAIN-CONTAINING PROTEIN 2"/>
    <property type="match status" value="1"/>
</dbReference>
<dbReference type="OrthoDB" id="2122982at2759"/>
<dbReference type="InterPro" id="IPR039903">
    <property type="entry name" value="Zswim2"/>
</dbReference>
<feature type="region of interest" description="Disordered" evidence="2">
    <location>
        <begin position="1"/>
        <end position="39"/>
    </location>
</feature>
<dbReference type="GO" id="GO:0008270">
    <property type="term" value="F:zinc ion binding"/>
    <property type="evidence" value="ECO:0007669"/>
    <property type="project" value="UniProtKB-KW"/>
</dbReference>
<keyword evidence="1" id="KW-0479">Metal-binding</keyword>
<dbReference type="Gene3D" id="3.30.40.10">
    <property type="entry name" value="Zinc/RING finger domain, C3HC4 (zinc finger)"/>
    <property type="match status" value="1"/>
</dbReference>
<dbReference type="Proteomes" id="UP000092154">
    <property type="component" value="Unassembled WGS sequence"/>
</dbReference>
<reference evidence="5 6" key="1">
    <citation type="submission" date="2016-06" db="EMBL/GenBank/DDBJ databases">
        <title>Comparative genomics of the ectomycorrhizal sister species Rhizopogon vinicolor and Rhizopogon vesiculosus (Basidiomycota: Boletales) reveals a divergence of the mating type B locus.</title>
        <authorList>
            <consortium name="DOE Joint Genome Institute"/>
            <person name="Mujic A.B."/>
            <person name="Kuo A."/>
            <person name="Tritt A."/>
            <person name="Lipzen A."/>
            <person name="Chen C."/>
            <person name="Johnson J."/>
            <person name="Sharma A."/>
            <person name="Barry K."/>
            <person name="Grigoriev I.V."/>
            <person name="Spatafora J.W."/>
        </authorList>
    </citation>
    <scope>NUCLEOTIDE SEQUENCE [LARGE SCALE GENOMIC DNA]</scope>
    <source>
        <strain evidence="5 6">AM-OR11-026</strain>
    </source>
</reference>
<protein>
    <recommendedName>
        <fullName evidence="7">SWIM-type domain-containing protein</fullName>
    </recommendedName>
</protein>
<dbReference type="SUPFAM" id="SSF57850">
    <property type="entry name" value="RING/U-box"/>
    <property type="match status" value="1"/>
</dbReference>
<feature type="region of interest" description="Disordered" evidence="2">
    <location>
        <begin position="267"/>
        <end position="287"/>
    </location>
</feature>
<keyword evidence="1" id="KW-0862">Zinc</keyword>
<dbReference type="EMBL" id="KV448248">
    <property type="protein sequence ID" value="OAX39482.1"/>
    <property type="molecule type" value="Genomic_DNA"/>
</dbReference>
<feature type="domain" description="RING-type" evidence="3">
    <location>
        <begin position="292"/>
        <end position="339"/>
    </location>
</feature>
<feature type="domain" description="SWIM-type" evidence="4">
    <location>
        <begin position="189"/>
        <end position="221"/>
    </location>
</feature>
<evidence type="ECO:0000313" key="5">
    <source>
        <dbReference type="EMBL" id="OAX39482.1"/>
    </source>
</evidence>
<feature type="region of interest" description="Disordered" evidence="2">
    <location>
        <begin position="119"/>
        <end position="144"/>
    </location>
</feature>
<keyword evidence="1" id="KW-0863">Zinc-finger</keyword>
<accession>A0A1B7N3S5</accession>